<protein>
    <recommendedName>
        <fullName evidence="1">HAT C-terminal dimerisation domain-containing protein</fullName>
    </recommendedName>
</protein>
<feature type="domain" description="HAT C-terminal dimerisation" evidence="1">
    <location>
        <begin position="121"/>
        <end position="202"/>
    </location>
</feature>
<dbReference type="PANTHER" id="PTHR23272">
    <property type="entry name" value="BED FINGER-RELATED"/>
    <property type="match status" value="1"/>
</dbReference>
<gene>
    <name evidence="2" type="ORF">MYCIT1_LOCUS25998</name>
</gene>
<organism evidence="2 3">
    <name type="scientific">Mycena citricolor</name>
    <dbReference type="NCBI Taxonomy" id="2018698"/>
    <lineage>
        <taxon>Eukaryota</taxon>
        <taxon>Fungi</taxon>
        <taxon>Dikarya</taxon>
        <taxon>Basidiomycota</taxon>
        <taxon>Agaricomycotina</taxon>
        <taxon>Agaricomycetes</taxon>
        <taxon>Agaricomycetidae</taxon>
        <taxon>Agaricales</taxon>
        <taxon>Marasmiineae</taxon>
        <taxon>Mycenaceae</taxon>
        <taxon>Mycena</taxon>
    </lineage>
</organism>
<keyword evidence="3" id="KW-1185">Reference proteome</keyword>
<name>A0AAD2HJL4_9AGAR</name>
<evidence type="ECO:0000313" key="2">
    <source>
        <dbReference type="EMBL" id="CAK5277161.1"/>
    </source>
</evidence>
<evidence type="ECO:0000259" key="1">
    <source>
        <dbReference type="Pfam" id="PF05699"/>
    </source>
</evidence>
<dbReference type="SUPFAM" id="SSF53098">
    <property type="entry name" value="Ribonuclease H-like"/>
    <property type="match status" value="1"/>
</dbReference>
<reference evidence="2" key="1">
    <citation type="submission" date="2023-11" db="EMBL/GenBank/DDBJ databases">
        <authorList>
            <person name="De Vega J J."/>
            <person name="De Vega J J."/>
        </authorList>
    </citation>
    <scope>NUCLEOTIDE SEQUENCE</scope>
</reference>
<dbReference type="Pfam" id="PF05699">
    <property type="entry name" value="Dimer_Tnp_hAT"/>
    <property type="match status" value="1"/>
</dbReference>
<accession>A0AAD2HJL4</accession>
<dbReference type="InterPro" id="IPR008906">
    <property type="entry name" value="HATC_C_dom"/>
</dbReference>
<evidence type="ECO:0000313" key="3">
    <source>
        <dbReference type="Proteomes" id="UP001295794"/>
    </source>
</evidence>
<dbReference type="Proteomes" id="UP001295794">
    <property type="component" value="Unassembled WGS sequence"/>
</dbReference>
<dbReference type="EMBL" id="CAVNYO010000419">
    <property type="protein sequence ID" value="CAK5277161.1"/>
    <property type="molecule type" value="Genomic_DNA"/>
</dbReference>
<dbReference type="GO" id="GO:0046983">
    <property type="term" value="F:protein dimerization activity"/>
    <property type="evidence" value="ECO:0007669"/>
    <property type="project" value="InterPro"/>
</dbReference>
<dbReference type="InterPro" id="IPR012337">
    <property type="entry name" value="RNaseH-like_sf"/>
</dbReference>
<dbReference type="PANTHER" id="PTHR23272:SF21">
    <property type="entry name" value="BED ZINC FINGER AND HAT DIMERIZATION DOMAIN-CONTAINING PROTEIN"/>
    <property type="match status" value="1"/>
</dbReference>
<dbReference type="AlphaFoldDB" id="A0AAD2HJL4"/>
<comment type="caution">
    <text evidence="2">The sequence shown here is derived from an EMBL/GenBank/DDBJ whole genome shotgun (WGS) entry which is preliminary data.</text>
</comment>
<proteinExistence type="predicted"/>
<sequence length="239" mass="26743">MINVKKFEEIKGSIQAGLDNINKRYNHIGDNDALFICMVLDLNYKTAYFETAWDPSEYQAGLDALDNTVSEIVVPVAAGSVVSTANTLASLRPTQHGNSWMRSMIQAHRNEDGAIRDPCAELRSYLSDPLPLEDTEIHDIVAWWGLNMHRFPTLARMARDYLAIQGSATASERAFSSRALTGTKHRNRLSPKLFEALQILKSGYHNRHIAASDEARAHAVNEFELNVLDGDNDNVFLIE</sequence>